<dbReference type="PANTHER" id="PTHR30386:SF28">
    <property type="entry name" value="EXPORTED PROTEIN"/>
    <property type="match status" value="1"/>
</dbReference>
<evidence type="ECO:0000256" key="1">
    <source>
        <dbReference type="SAM" id="Coils"/>
    </source>
</evidence>
<sequence length="452" mass="50272">MPQVKYYGLARWDFHLPPPLPIAPARGQNMTSQLFRIEAINARNTRWAGAIVLLQPVPIKLAGAISAFLVVAVCAYMYTAEYTRKIRVTGQIVAARGVVKTVSPQFARIVSRHIEEGQVISAGQVMFEMASDRKSENTDVDSTIDASLRARRELLVREERVQADQLSGRRRALEQRNQLMIAEIARLDQEIGFQQTRVANAERMLRRYRILNTSGYVSEFHLAQYENEYADQLARNQVLARSKIVATRDLAQSEYESKQIIGQIELSEAQAARALAALDQEAIEHRARSRFQVVAPVTGVATAITGQPGQSVAASASLATIIPQEAGLEAHLLAPSKAIGFVETGQTVLLRINAFPYQKFGQVRGTVIAVDQSPVLDVAPISNSVSREESGDPLYRVAVKLERESLLGYGKSQKFKVGMTLEADIRQERRRLARWVIDPLLNIVQDRPVDSF</sequence>
<evidence type="ECO:0000313" key="4">
    <source>
        <dbReference type="Proteomes" id="UP001198701"/>
    </source>
</evidence>
<dbReference type="PRINTS" id="PR01490">
    <property type="entry name" value="RTXTOXIND"/>
</dbReference>
<feature type="coiled-coil region" evidence="1">
    <location>
        <begin position="156"/>
        <end position="242"/>
    </location>
</feature>
<keyword evidence="4" id="KW-1185">Reference proteome</keyword>
<name>A0ABS8IND8_9BURK</name>
<dbReference type="Gene3D" id="2.40.30.170">
    <property type="match status" value="1"/>
</dbReference>
<dbReference type="PANTHER" id="PTHR30386">
    <property type="entry name" value="MEMBRANE FUSION SUBUNIT OF EMRAB-TOLC MULTIDRUG EFFLUX PUMP"/>
    <property type="match status" value="1"/>
</dbReference>
<gene>
    <name evidence="3" type="ORF">LMJ30_02815</name>
</gene>
<comment type="caution">
    <text evidence="3">The sequence shown here is derived from an EMBL/GenBank/DDBJ whole genome shotgun (WGS) entry which is preliminary data.</text>
</comment>
<protein>
    <submittedName>
        <fullName evidence="3">HlyD family efflux transporter periplasmic adaptor subunit</fullName>
    </submittedName>
</protein>
<organism evidence="3 4">
    <name type="scientific">Massilia agrisoli</name>
    <dbReference type="NCBI Taxonomy" id="2892444"/>
    <lineage>
        <taxon>Bacteria</taxon>
        <taxon>Pseudomonadati</taxon>
        <taxon>Pseudomonadota</taxon>
        <taxon>Betaproteobacteria</taxon>
        <taxon>Burkholderiales</taxon>
        <taxon>Oxalobacteraceae</taxon>
        <taxon>Telluria group</taxon>
        <taxon>Massilia</taxon>
    </lineage>
</organism>
<evidence type="ECO:0000259" key="2">
    <source>
        <dbReference type="Pfam" id="PF26002"/>
    </source>
</evidence>
<feature type="domain" description="AprE-like beta-barrel" evidence="2">
    <location>
        <begin position="335"/>
        <end position="427"/>
    </location>
</feature>
<dbReference type="Pfam" id="PF26002">
    <property type="entry name" value="Beta-barrel_AprE"/>
    <property type="match status" value="1"/>
</dbReference>
<keyword evidence="1" id="KW-0175">Coiled coil</keyword>
<dbReference type="InterPro" id="IPR050739">
    <property type="entry name" value="MFP"/>
</dbReference>
<evidence type="ECO:0000313" key="3">
    <source>
        <dbReference type="EMBL" id="MCC6069891.1"/>
    </source>
</evidence>
<dbReference type="EMBL" id="JAJHPV010000004">
    <property type="protein sequence ID" value="MCC6069891.1"/>
    <property type="molecule type" value="Genomic_DNA"/>
</dbReference>
<reference evidence="3 4" key="1">
    <citation type="submission" date="2021-11" db="EMBL/GenBank/DDBJ databases">
        <authorList>
            <person name="Huq M.A."/>
        </authorList>
    </citation>
    <scope>NUCLEOTIDE SEQUENCE [LARGE SCALE GENOMIC DNA]</scope>
    <source>
        <strain evidence="3 4">MAHUQ-52</strain>
    </source>
</reference>
<dbReference type="Proteomes" id="UP001198701">
    <property type="component" value="Unassembled WGS sequence"/>
</dbReference>
<dbReference type="InterPro" id="IPR058982">
    <property type="entry name" value="Beta-barrel_AprE"/>
</dbReference>
<dbReference type="RefSeq" id="WP_229430819.1">
    <property type="nucleotide sequence ID" value="NZ_JAJHPV010000004.1"/>
</dbReference>
<proteinExistence type="predicted"/>
<accession>A0ABS8IND8</accession>